<accession>A0ABR8AG96</accession>
<sequence>MSSIWKQYYSYFTVPIDREKAASAIKSTYAVLGLQEPEVIFYPDPYIIRNKLDEFNANKQPLWGKPLVYEIYKFCENICNRLSSGLQDFLYNEIANKLPLLQEFNTDFDPKWESDYITPSEMLIMISRGQISMSKFNYVLDDKEKEAWQCLNQLFENCGWIFPGEKVCALCDRPRKISLDTENRLHAEGEPAIEFADSGHPGYYYHGVKLPEKYGKLHPQQWEAQWLLQEDNAELRRILIQGIGYDRICEQLQAQVIDSWQEYTLLRIDADVDVEPIHLLKMTCPSTAKIHTLRVPPLINSARVAIRWVNWDIDPEEFSVQT</sequence>
<organism evidence="2 3">
    <name type="scientific">Calothrix parietina FACHB-288</name>
    <dbReference type="NCBI Taxonomy" id="2692896"/>
    <lineage>
        <taxon>Bacteria</taxon>
        <taxon>Bacillati</taxon>
        <taxon>Cyanobacteriota</taxon>
        <taxon>Cyanophyceae</taxon>
        <taxon>Nostocales</taxon>
        <taxon>Calotrichaceae</taxon>
        <taxon>Calothrix</taxon>
    </lineage>
</organism>
<dbReference type="RefSeq" id="WP_190544630.1">
    <property type="nucleotide sequence ID" value="NZ_CAWPNO010000061.1"/>
</dbReference>
<dbReference type="EMBL" id="JACJQH010000029">
    <property type="protein sequence ID" value="MBD2197572.1"/>
    <property type="molecule type" value="Genomic_DNA"/>
</dbReference>
<comment type="caution">
    <text evidence="2">The sequence shown here is derived from an EMBL/GenBank/DDBJ whole genome shotgun (WGS) entry which is preliminary data.</text>
</comment>
<proteinExistence type="predicted"/>
<name>A0ABR8AG96_9CYAN</name>
<evidence type="ECO:0000259" key="1">
    <source>
        <dbReference type="Pfam" id="PF20530"/>
    </source>
</evidence>
<gene>
    <name evidence="2" type="ORF">H6G24_19025</name>
</gene>
<evidence type="ECO:0000313" key="2">
    <source>
        <dbReference type="EMBL" id="MBD2197572.1"/>
    </source>
</evidence>
<dbReference type="Pfam" id="PF20530">
    <property type="entry name" value="DUF6745"/>
    <property type="match status" value="1"/>
</dbReference>
<keyword evidence="3" id="KW-1185">Reference proteome</keyword>
<dbReference type="InterPro" id="IPR046633">
    <property type="entry name" value="DUF6745"/>
</dbReference>
<reference evidence="2 3" key="1">
    <citation type="journal article" date="2020" name="ISME J.">
        <title>Comparative genomics reveals insights into cyanobacterial evolution and habitat adaptation.</title>
        <authorList>
            <person name="Chen M.Y."/>
            <person name="Teng W.K."/>
            <person name="Zhao L."/>
            <person name="Hu C.X."/>
            <person name="Zhou Y.K."/>
            <person name="Han B.P."/>
            <person name="Song L.R."/>
            <person name="Shu W.S."/>
        </authorList>
    </citation>
    <scope>NUCLEOTIDE SEQUENCE [LARGE SCALE GENOMIC DNA]</scope>
    <source>
        <strain evidence="2 3">FACHB-288</strain>
    </source>
</reference>
<protein>
    <recommendedName>
        <fullName evidence="1">DUF6745 domain-containing protein</fullName>
    </recommendedName>
</protein>
<feature type="domain" description="DUF6745" evidence="1">
    <location>
        <begin position="139"/>
        <end position="319"/>
    </location>
</feature>
<dbReference type="Proteomes" id="UP000658514">
    <property type="component" value="Unassembled WGS sequence"/>
</dbReference>
<evidence type="ECO:0000313" key="3">
    <source>
        <dbReference type="Proteomes" id="UP000658514"/>
    </source>
</evidence>